<protein>
    <submittedName>
        <fullName evidence="2">Peptidase T</fullName>
        <ecNumber evidence="2">3.4.11.4</ecNumber>
    </submittedName>
</protein>
<keyword evidence="2" id="KW-0031">Aminopeptidase</keyword>
<evidence type="ECO:0000256" key="1">
    <source>
        <dbReference type="ARBA" id="ARBA00001947"/>
    </source>
</evidence>
<keyword evidence="2" id="KW-0645">Protease</keyword>
<gene>
    <name evidence="2" type="primary">pepT_1</name>
    <name evidence="2" type="ORF">NCTC12965_08759</name>
</gene>
<accession>A0A4U9WP66</accession>
<dbReference type="EC" id="3.4.11.4" evidence="2"/>
<dbReference type="PANTHER" id="PTHR42994">
    <property type="entry name" value="PEPTIDASE T"/>
    <property type="match status" value="1"/>
</dbReference>
<keyword evidence="2" id="KW-0378">Hydrolase</keyword>
<sequence length="150" mass="16515">MSSPLATQLTQRFFRYLAVTSQSNPAVSTLPSTPGQFAMAEMLAEELRQLGLDNVVIDEHATVTAVKKGNVPGAPRIGFITHIDTVDVGLSPDIHPQILRFTGEDLCLNAQQDIWLRTAEHPEIKPIRGKRLFSATAPACWGRITKRPSR</sequence>
<evidence type="ECO:0000313" key="2">
    <source>
        <dbReference type="EMBL" id="VTR61129.1"/>
    </source>
</evidence>
<dbReference type="AlphaFoldDB" id="A0A4U9WP66"/>
<dbReference type="EMBL" id="CABEEZ010000167">
    <property type="protein sequence ID" value="VTR61129.1"/>
    <property type="molecule type" value="Genomic_DNA"/>
</dbReference>
<organism evidence="2">
    <name type="scientific">Serratia fonticola</name>
    <dbReference type="NCBI Taxonomy" id="47917"/>
    <lineage>
        <taxon>Bacteria</taxon>
        <taxon>Pseudomonadati</taxon>
        <taxon>Pseudomonadota</taxon>
        <taxon>Gammaproteobacteria</taxon>
        <taxon>Enterobacterales</taxon>
        <taxon>Yersiniaceae</taxon>
        <taxon>Serratia</taxon>
    </lineage>
</organism>
<proteinExistence type="predicted"/>
<dbReference type="GO" id="GO:0045148">
    <property type="term" value="F:tripeptide aminopeptidase activity"/>
    <property type="evidence" value="ECO:0007669"/>
    <property type="project" value="UniProtKB-EC"/>
</dbReference>
<reference evidence="2" key="1">
    <citation type="submission" date="2019-05" db="EMBL/GenBank/DDBJ databases">
        <authorList>
            <consortium name="Pathogen Informatics"/>
        </authorList>
    </citation>
    <scope>NUCLEOTIDE SEQUENCE [LARGE SCALE GENOMIC DNA]</scope>
    <source>
        <strain evidence="2">NCTC12965</strain>
    </source>
</reference>
<name>A0A4U9WP66_SERFO</name>
<dbReference type="SUPFAM" id="SSF53187">
    <property type="entry name" value="Zn-dependent exopeptidases"/>
    <property type="match status" value="1"/>
</dbReference>
<dbReference type="PANTHER" id="PTHR42994:SF1">
    <property type="entry name" value="PEPTIDASE T"/>
    <property type="match status" value="1"/>
</dbReference>
<comment type="cofactor">
    <cofactor evidence="1">
        <name>Zn(2+)</name>
        <dbReference type="ChEBI" id="CHEBI:29105"/>
    </cofactor>
</comment>
<dbReference type="Gene3D" id="3.40.630.10">
    <property type="entry name" value="Zn peptidases"/>
    <property type="match status" value="1"/>
</dbReference>